<reference evidence="3 4" key="1">
    <citation type="submission" date="2025-04" db="UniProtKB">
        <authorList>
            <consortium name="RefSeq"/>
        </authorList>
    </citation>
    <scope>IDENTIFICATION</scope>
</reference>
<evidence type="ECO:0000313" key="3">
    <source>
        <dbReference type="RefSeq" id="XP_008055830.1"/>
    </source>
</evidence>
<feature type="domain" description="LRRC37A/B like protein 1 C-terminal" evidence="1">
    <location>
        <begin position="110"/>
        <end position="191"/>
    </location>
</feature>
<accession>A0A1U7TDB7</accession>
<keyword evidence="2" id="KW-1185">Reference proteome</keyword>
<sequence length="205" mass="23437">MQDPLDPLVGKTHFEVVHRAPKAKVSWKFGKEGSSGQLMVAKKPPLPAAGNLINLPWRGLANPSKADSTMPAFNAMSPIKQTNDMQRDVSHLGPDLPPMLQSSTYLLLLSPGDQFESELIQQLQFLIPDNNVRRLVSHVIRTLKMDCSESHVQLLYAKLISQTGFLMKLLSEQQEVKVANAEWDTEQWRNEWDREQWRNNYIKEY</sequence>
<protein>
    <submittedName>
        <fullName evidence="3 4">Leucine-rich repeat-containing protein 37A3-like</fullName>
    </submittedName>
</protein>
<dbReference type="PANTHER" id="PTHR23045">
    <property type="entry name" value="LEUCINE-RICH REPEAT-CONTAINING PROTEIN 37A"/>
    <property type="match status" value="1"/>
</dbReference>
<dbReference type="InterPro" id="IPR029423">
    <property type="entry name" value="LRRC37AB_C"/>
</dbReference>
<dbReference type="RefSeq" id="XP_008055830.1">
    <property type="nucleotide sequence ID" value="XM_008057639.1"/>
</dbReference>
<gene>
    <name evidence="3 4" type="primary">LOC103259994</name>
</gene>
<dbReference type="PANTHER" id="PTHR23045:SF9">
    <property type="entry name" value="LEUCINE RICH REPEAT CONTAINING 37A-RELATED"/>
    <property type="match status" value="1"/>
</dbReference>
<evidence type="ECO:0000313" key="4">
    <source>
        <dbReference type="RefSeq" id="XP_021567789.1"/>
    </source>
</evidence>
<dbReference type="KEGG" id="csyr:103259994"/>
<dbReference type="InterPro" id="IPR015753">
    <property type="entry name" value="LRRC37"/>
</dbReference>
<evidence type="ECO:0000313" key="2">
    <source>
        <dbReference type="Proteomes" id="UP000189704"/>
    </source>
</evidence>
<name>A0A1U7TDB7_CARSF</name>
<dbReference type="Proteomes" id="UP000189704">
    <property type="component" value="Unplaced"/>
</dbReference>
<dbReference type="Pfam" id="PF14914">
    <property type="entry name" value="LRRC37AB_C"/>
    <property type="match status" value="1"/>
</dbReference>
<evidence type="ECO:0000259" key="1">
    <source>
        <dbReference type="Pfam" id="PF14914"/>
    </source>
</evidence>
<proteinExistence type="predicted"/>
<dbReference type="AlphaFoldDB" id="A0A1U7TDB7"/>
<dbReference type="GeneID" id="103259994"/>
<organism evidence="2 3">
    <name type="scientific">Carlito syrichta</name>
    <name type="common">Philippine tarsier</name>
    <name type="synonym">Tarsius syrichta</name>
    <dbReference type="NCBI Taxonomy" id="1868482"/>
    <lineage>
        <taxon>Eukaryota</taxon>
        <taxon>Metazoa</taxon>
        <taxon>Chordata</taxon>
        <taxon>Craniata</taxon>
        <taxon>Vertebrata</taxon>
        <taxon>Euteleostomi</taxon>
        <taxon>Mammalia</taxon>
        <taxon>Eutheria</taxon>
        <taxon>Euarchontoglires</taxon>
        <taxon>Primates</taxon>
        <taxon>Haplorrhini</taxon>
        <taxon>Tarsiiformes</taxon>
        <taxon>Tarsiidae</taxon>
        <taxon>Carlito</taxon>
    </lineage>
</organism>
<dbReference type="RefSeq" id="XP_021567789.1">
    <property type="nucleotide sequence ID" value="XM_021712114.1"/>
</dbReference>
<dbReference type="OrthoDB" id="9424710at2759"/>